<feature type="transmembrane region" description="Helical" evidence="1">
    <location>
        <begin position="977"/>
        <end position="998"/>
    </location>
</feature>
<dbReference type="Gene3D" id="3.30.70.1430">
    <property type="entry name" value="Multidrug efflux transporter AcrB pore domain"/>
    <property type="match status" value="2"/>
</dbReference>
<gene>
    <name evidence="2" type="ordered locus">SpiGrapes_0809</name>
</gene>
<dbReference type="InterPro" id="IPR027463">
    <property type="entry name" value="AcrB_DN_DC_subdom"/>
</dbReference>
<dbReference type="HOGENOM" id="CLU_002755_1_2_12"/>
<dbReference type="AlphaFoldDB" id="G8QQ60"/>
<dbReference type="PANTHER" id="PTHR32063">
    <property type="match status" value="1"/>
</dbReference>
<dbReference type="PRINTS" id="PR00702">
    <property type="entry name" value="ACRIFLAVINRP"/>
</dbReference>
<feature type="transmembrane region" description="Helical" evidence="1">
    <location>
        <begin position="931"/>
        <end position="956"/>
    </location>
</feature>
<dbReference type="GO" id="GO:0042910">
    <property type="term" value="F:xenobiotic transmembrane transporter activity"/>
    <property type="evidence" value="ECO:0007669"/>
    <property type="project" value="TreeGrafter"/>
</dbReference>
<dbReference type="Gene3D" id="3.30.70.1440">
    <property type="entry name" value="Multidrug efflux transporter AcrB pore domain"/>
    <property type="match status" value="1"/>
</dbReference>
<feature type="transmembrane region" description="Helical" evidence="1">
    <location>
        <begin position="541"/>
        <end position="561"/>
    </location>
</feature>
<dbReference type="Pfam" id="PF00873">
    <property type="entry name" value="ACR_tran"/>
    <property type="match status" value="1"/>
</dbReference>
<dbReference type="Proteomes" id="UP000005632">
    <property type="component" value="Chromosome"/>
</dbReference>
<feature type="transmembrane region" description="Helical" evidence="1">
    <location>
        <begin position="446"/>
        <end position="471"/>
    </location>
</feature>
<proteinExistence type="predicted"/>
<organism evidence="2 3">
    <name type="scientific">Sphaerochaeta pleomorpha (strain ATCC BAA-1885 / DSM 22778 / Grapes)</name>
    <dbReference type="NCBI Taxonomy" id="158190"/>
    <lineage>
        <taxon>Bacteria</taxon>
        <taxon>Pseudomonadati</taxon>
        <taxon>Spirochaetota</taxon>
        <taxon>Spirochaetia</taxon>
        <taxon>Spirochaetales</taxon>
        <taxon>Sphaerochaetaceae</taxon>
        <taxon>Sphaerochaeta</taxon>
    </lineage>
</organism>
<feature type="transmembrane region" description="Helical" evidence="1">
    <location>
        <begin position="27"/>
        <end position="45"/>
    </location>
</feature>
<accession>G8QQ60</accession>
<dbReference type="SUPFAM" id="SSF82866">
    <property type="entry name" value="Multidrug efflux transporter AcrB transmembrane domain"/>
    <property type="match status" value="2"/>
</dbReference>
<dbReference type="InterPro" id="IPR001036">
    <property type="entry name" value="Acrflvin-R"/>
</dbReference>
<evidence type="ECO:0000256" key="1">
    <source>
        <dbReference type="SAM" id="Phobius"/>
    </source>
</evidence>
<dbReference type="Gene3D" id="1.20.1640.10">
    <property type="entry name" value="Multidrug efflux transporter AcrB transmembrane domain"/>
    <property type="match status" value="2"/>
</dbReference>
<dbReference type="SUPFAM" id="SSF82714">
    <property type="entry name" value="Multidrug efflux transporter AcrB TolC docking domain, DN and DC subdomains"/>
    <property type="match status" value="2"/>
</dbReference>
<dbReference type="PANTHER" id="PTHR32063:SF33">
    <property type="entry name" value="RND SUPERFAMILY EFFLUX PUMP PERMEASE COMPONENT"/>
    <property type="match status" value="1"/>
</dbReference>
<dbReference type="RefSeq" id="WP_014269486.1">
    <property type="nucleotide sequence ID" value="NC_016633.1"/>
</dbReference>
<name>G8QQ60_SPHPG</name>
<keyword evidence="1" id="KW-1133">Transmembrane helix</keyword>
<dbReference type="KEGG" id="sgp:SpiGrapes_0809"/>
<dbReference type="Gene3D" id="3.30.2090.10">
    <property type="entry name" value="Multidrug efflux transporter AcrB TolC docking domain, DN and DC subdomains"/>
    <property type="match status" value="2"/>
</dbReference>
<reference evidence="2 3" key="1">
    <citation type="submission" date="2011-11" db="EMBL/GenBank/DDBJ databases">
        <title>Complete sequence of Spirochaeta sp. grapes.</title>
        <authorList>
            <consortium name="US DOE Joint Genome Institute"/>
            <person name="Lucas S."/>
            <person name="Han J."/>
            <person name="Lapidus A."/>
            <person name="Cheng J.-F."/>
            <person name="Goodwin L."/>
            <person name="Pitluck S."/>
            <person name="Peters L."/>
            <person name="Ovchinnikova G."/>
            <person name="Munk A.C."/>
            <person name="Detter J.C."/>
            <person name="Han C."/>
            <person name="Tapia R."/>
            <person name="Land M."/>
            <person name="Hauser L."/>
            <person name="Kyrpides N."/>
            <person name="Ivanova N."/>
            <person name="Pagani I."/>
            <person name="Ritalahtilisa K."/>
            <person name="Loeffler F."/>
            <person name="Woyke T."/>
        </authorList>
    </citation>
    <scope>NUCLEOTIDE SEQUENCE [LARGE SCALE GENOMIC DNA]</scope>
    <source>
        <strain evidence="3">ATCC BAA-1885 / DSM 22778 / Grapes</strain>
    </source>
</reference>
<dbReference type="eggNOG" id="COG0841">
    <property type="taxonomic scope" value="Bacteria"/>
</dbReference>
<evidence type="ECO:0000313" key="2">
    <source>
        <dbReference type="EMBL" id="AEV28637.1"/>
    </source>
</evidence>
<feature type="transmembrane region" description="Helical" evidence="1">
    <location>
        <begin position="404"/>
        <end position="426"/>
    </location>
</feature>
<evidence type="ECO:0000313" key="3">
    <source>
        <dbReference type="Proteomes" id="UP000005632"/>
    </source>
</evidence>
<feature type="transmembrane region" description="Helical" evidence="1">
    <location>
        <begin position="477"/>
        <end position="502"/>
    </location>
</feature>
<dbReference type="GO" id="GO:0005886">
    <property type="term" value="C:plasma membrane"/>
    <property type="evidence" value="ECO:0007669"/>
    <property type="project" value="TreeGrafter"/>
</dbReference>
<dbReference type="Gene3D" id="3.30.70.1320">
    <property type="entry name" value="Multidrug efflux transporter AcrB pore domain like"/>
    <property type="match status" value="1"/>
</dbReference>
<feature type="transmembrane region" description="Helical" evidence="1">
    <location>
        <begin position="904"/>
        <end position="925"/>
    </location>
</feature>
<feature type="transmembrane region" description="Helical" evidence="1">
    <location>
        <begin position="873"/>
        <end position="892"/>
    </location>
</feature>
<keyword evidence="1" id="KW-0812">Transmembrane</keyword>
<feature type="transmembrane region" description="Helical" evidence="1">
    <location>
        <begin position="347"/>
        <end position="368"/>
    </location>
</feature>
<dbReference type="EMBL" id="CP003155">
    <property type="protein sequence ID" value="AEV28637.1"/>
    <property type="molecule type" value="Genomic_DNA"/>
</dbReference>
<dbReference type="SUPFAM" id="SSF82693">
    <property type="entry name" value="Multidrug efflux transporter AcrB pore domain, PN1, PN2, PC1 and PC2 subdomains"/>
    <property type="match status" value="3"/>
</dbReference>
<feature type="transmembrane region" description="Helical" evidence="1">
    <location>
        <begin position="375"/>
        <end position="392"/>
    </location>
</feature>
<feature type="transmembrane region" description="Helical" evidence="1">
    <location>
        <begin position="1010"/>
        <end position="1032"/>
    </location>
</feature>
<keyword evidence="3" id="KW-1185">Reference proteome</keyword>
<keyword evidence="1" id="KW-0472">Membrane</keyword>
<dbReference type="STRING" id="158190.SpiGrapes_0809"/>
<dbReference type="OrthoDB" id="366306at2"/>
<sequence>MDSQQEREDRLERPGFSVGRFSVTKPVLVNILMITLLALGVFSILRLPQEQFAEVPFFWVNVIVPYPGTSAQDVESTVTIPVENAFQGMNRLKKVSSTTSEGLSVVRVEFDDGISNAEFQTLFQDAQTRFSQVDLPSGVLSPLVDDFSSSDFLPVIEVVLSGDLPYEELRQEAFSLKNKILTVNDVADVDIIGLPDRQILVDLDPGRLSSLGLSVNEVLRAIQNQNSIIPSGTLSTGSREYLLRTLGSIQSVDDVAKVIIKRSSTGDGVVTVGDVANVAFGFDPDSSLARFNGKPAISLRVTKVLRGSSVSVVKGTRAIVDQAKQDTSFAANLTLFNDSTVQIASSLSVLTGNAVMGLFLLVFILWLFVGFRNALMTALGIPVTFAVTFIALDLLGQTINTNTLFGLVLVLGLIVDHAIVIIENSFRLQQLGLRRHEAAIQGTNQVVWPIIAATGTTVAAFLPLMIIPGTIGKFLRVIPLTVSIALIASTGEALFFLPSHFADWGKEDKKRRKPKKEAGWWFESVKRGYGNIFASWYRHKALVLVLALLVSIGVFSLIGFLKQDLFSAEDYSYFSIDINTPRGTPFAETNKIVGEYEKVLLPKVGKGEILSISSRIGSQTGSDSSKASSTVAQITVDLAEQGDARTRGIDEIIQEVENETYYITGAEQVLFRKAQTGPPITAPLSFRLSGDSYNQIIDSSQAIQNLLLKTNGVSNVEDDFTSGSPELKIRLNQDRANALGVSVSTVGTFLRARFDSITVGTFFQNNEQIDISLRFDSGNAQKFDSLEQLMVPTDDGRLIPLSSIATIETGNSLGSIRRVSGKREITVTAEAEDSVDLTAVNANIQELWDSSLQADYPDVTFSVGGEFSDFRNLLLDILRVFLLGIFLIYLILGAQFNSYSQPLLILISIPFAFIGVVLYLFFSGTPLSTTVIYSGVALAGIAVNDAIVLISFINELRATGKGVSESIQEATLTRIRPILLTSLTTIVGLLPTAIGFSGYSVVWSPMASTIIFGLLFSTLTALFIIPMFYGMIYDRKEKVTKRSAL</sequence>
<protein>
    <submittedName>
        <fullName evidence="2">Cation/multidrug efflux pump</fullName>
    </submittedName>
</protein>